<feature type="region of interest" description="Disordered" evidence="3">
    <location>
        <begin position="1"/>
        <end position="67"/>
    </location>
</feature>
<organism evidence="4">
    <name type="scientific">Blastobotrys adeninivorans</name>
    <name type="common">Yeast</name>
    <name type="synonym">Arxula adeninivorans</name>
    <dbReference type="NCBI Taxonomy" id="409370"/>
    <lineage>
        <taxon>Eukaryota</taxon>
        <taxon>Fungi</taxon>
        <taxon>Dikarya</taxon>
        <taxon>Ascomycota</taxon>
        <taxon>Saccharomycotina</taxon>
        <taxon>Dipodascomycetes</taxon>
        <taxon>Dipodascales</taxon>
        <taxon>Trichomonascaceae</taxon>
        <taxon>Blastobotrys</taxon>
    </lineage>
</organism>
<reference evidence="4" key="2">
    <citation type="submission" date="2014-06" db="EMBL/GenBank/DDBJ databases">
        <title>The complete genome of Blastobotrys (Arxula) adeninivorans LS3 - a yeast of biotechnological interest.</title>
        <authorList>
            <person name="Kunze G."/>
            <person name="Gaillardin C."/>
            <person name="Czernicka M."/>
            <person name="Durrens P."/>
            <person name="Martin T."/>
            <person name="Boer E."/>
            <person name="Gabaldon T."/>
            <person name="Cruz J."/>
            <person name="Talla E."/>
            <person name="Marck C."/>
            <person name="Goffeau A."/>
            <person name="Barbe V."/>
            <person name="Baret P."/>
            <person name="Baronian K."/>
            <person name="Beier S."/>
            <person name="Bleykasten C."/>
            <person name="Bode R."/>
            <person name="Casaregola S."/>
            <person name="Despons L."/>
            <person name="Fairhead C."/>
            <person name="Giersberg M."/>
            <person name="Gierski P."/>
            <person name="Hahnel U."/>
            <person name="Hartmann A."/>
            <person name="Jankowska D."/>
            <person name="Jubin C."/>
            <person name="Jung P."/>
            <person name="Lafontaine I."/>
            <person name="Leh-Louis V."/>
            <person name="Lemaire M."/>
            <person name="Marcet-Houben M."/>
            <person name="Mascher M."/>
            <person name="Morel G."/>
            <person name="Richard G.-F."/>
            <person name="Riechen J."/>
            <person name="Sacerdot C."/>
            <person name="Sarkar A."/>
            <person name="Savel G."/>
            <person name="Schacherer J."/>
            <person name="Sherman D."/>
            <person name="Straub M.-L."/>
            <person name="Stein N."/>
            <person name="Thierry A."/>
            <person name="Trautwein-Schult A."/>
            <person name="Westhof E."/>
            <person name="Worch S."/>
            <person name="Dujon B."/>
            <person name="Souciet J.-L."/>
            <person name="Wincker P."/>
            <person name="Scholz U."/>
            <person name="Neuveglise N."/>
        </authorList>
    </citation>
    <scope>NUCLEOTIDE SEQUENCE</scope>
    <source>
        <strain evidence="4">LS3</strain>
    </source>
</reference>
<evidence type="ECO:0000256" key="2">
    <source>
        <dbReference type="ARBA" id="ARBA00022737"/>
    </source>
</evidence>
<dbReference type="SMART" id="SM00369">
    <property type="entry name" value="LRR_TYP"/>
    <property type="match status" value="2"/>
</dbReference>
<dbReference type="PANTHER" id="PTHR48051">
    <property type="match status" value="1"/>
</dbReference>
<dbReference type="SUPFAM" id="SSF52075">
    <property type="entry name" value="Outer arm dynein light chain 1"/>
    <property type="match status" value="1"/>
</dbReference>
<name>A0A060T0Z8_BLAAD</name>
<dbReference type="EMBL" id="HG937693">
    <property type="protein sequence ID" value="CDP34618.1"/>
    <property type="molecule type" value="Genomic_DNA"/>
</dbReference>
<feature type="compositionally biased region" description="Polar residues" evidence="3">
    <location>
        <begin position="58"/>
        <end position="67"/>
    </location>
</feature>
<sequence>MAEERKSRRDDHEQSGGATQATRSWSGATIVELPPLSLDFSRRSDDLPYAPRPKNKRSCSPSSSDTVTTYASYAKHARLTSESSDVYYSRFPPSSPGPWEMTSTDPLEVPDIEEPEDPPGFSSSQHTVLTEAGIEATPSPRKVLVTRTSSTREYDSAVSKIRGAVDNCAWETRLFLEGQDLDHVPHEIKDLQYMVATGPGGRVGPPQVELILSDNRITTLPPVLFDVSCIKFLSLRNNRLTSIPPAIAKLTSLTELSLGGNDLRFLPCEILDLPKLKTLSVTPNPFISKPSDARKAPLKLEGSFVGARTAVQAHLLENHQHRNCPSLVETCLVALGSVPQSERDGWGLTEHLHELLKDGSRAVDNAKSCGQCRRPIVRGVGYAYEWWGADVVFRRPFCTLACYQQWENSLTT</sequence>
<evidence type="ECO:0000256" key="1">
    <source>
        <dbReference type="ARBA" id="ARBA00022614"/>
    </source>
</evidence>
<feature type="compositionally biased region" description="Basic and acidic residues" evidence="3">
    <location>
        <begin position="1"/>
        <end position="14"/>
    </location>
</feature>
<proteinExistence type="predicted"/>
<feature type="compositionally biased region" description="Polar residues" evidence="3">
    <location>
        <begin position="16"/>
        <end position="27"/>
    </location>
</feature>
<dbReference type="PhylomeDB" id="A0A060T0Z8"/>
<keyword evidence="2" id="KW-0677">Repeat</keyword>
<accession>A0A060T0Z8</accession>
<dbReference type="InterPro" id="IPR003591">
    <property type="entry name" value="Leu-rich_rpt_typical-subtyp"/>
</dbReference>
<gene>
    <name evidence="4" type="ORF">GNLVRS02_ARAD1C16588g</name>
</gene>
<evidence type="ECO:0000256" key="3">
    <source>
        <dbReference type="SAM" id="MobiDB-lite"/>
    </source>
</evidence>
<protein>
    <submittedName>
        <fullName evidence="4">ARAD1C16588p</fullName>
    </submittedName>
</protein>
<reference evidence="4" key="1">
    <citation type="submission" date="2014-02" db="EMBL/GenBank/DDBJ databases">
        <authorList>
            <person name="Genoscope - CEA"/>
        </authorList>
    </citation>
    <scope>NUCLEOTIDE SEQUENCE</scope>
    <source>
        <strain evidence="4">LS3</strain>
    </source>
</reference>
<keyword evidence="1" id="KW-0433">Leucine-rich repeat</keyword>
<dbReference type="InterPro" id="IPR001611">
    <property type="entry name" value="Leu-rich_rpt"/>
</dbReference>
<dbReference type="Gene3D" id="3.80.10.10">
    <property type="entry name" value="Ribonuclease Inhibitor"/>
    <property type="match status" value="1"/>
</dbReference>
<dbReference type="AlphaFoldDB" id="A0A060T0Z8"/>
<evidence type="ECO:0000313" key="4">
    <source>
        <dbReference type="EMBL" id="CDP34618.1"/>
    </source>
</evidence>
<dbReference type="InterPro" id="IPR032675">
    <property type="entry name" value="LRR_dom_sf"/>
</dbReference>
<dbReference type="Pfam" id="PF13855">
    <property type="entry name" value="LRR_8"/>
    <property type="match status" value="1"/>
</dbReference>
<dbReference type="GO" id="GO:0005737">
    <property type="term" value="C:cytoplasm"/>
    <property type="evidence" value="ECO:0007669"/>
    <property type="project" value="TreeGrafter"/>
</dbReference>
<dbReference type="PANTHER" id="PTHR48051:SF46">
    <property type="entry name" value="LEUCINE RICH REPEAT-CONTAINING DOMAIN PROTEIN"/>
    <property type="match status" value="1"/>
</dbReference>
<dbReference type="InterPro" id="IPR050216">
    <property type="entry name" value="LRR_domain-containing"/>
</dbReference>